<keyword evidence="2" id="KW-1185">Reference proteome</keyword>
<proteinExistence type="predicted"/>
<evidence type="ECO:0000313" key="1">
    <source>
        <dbReference type="EMBL" id="GIY85714.1"/>
    </source>
</evidence>
<dbReference type="AlphaFoldDB" id="A0AAV4WVP9"/>
<sequence length="90" mass="10143">MHLINRSKLMFDGPFHGEIFDTSVSVVVCHWHRRWASGSGRQHLPSRSSQIKAFGGDGCVKASLRISHNGCAWQVMIFNPHLNVLRCSQL</sequence>
<evidence type="ECO:0008006" key="3">
    <source>
        <dbReference type="Google" id="ProtNLM"/>
    </source>
</evidence>
<name>A0AAV4WVP9_9ARAC</name>
<comment type="caution">
    <text evidence="1">The sequence shown here is derived from an EMBL/GenBank/DDBJ whole genome shotgun (WGS) entry which is preliminary data.</text>
</comment>
<reference evidence="1 2" key="1">
    <citation type="submission" date="2021-06" db="EMBL/GenBank/DDBJ databases">
        <title>Caerostris darwini draft genome.</title>
        <authorList>
            <person name="Kono N."/>
            <person name="Arakawa K."/>
        </authorList>
    </citation>
    <scope>NUCLEOTIDE SEQUENCE [LARGE SCALE GENOMIC DNA]</scope>
</reference>
<accession>A0AAV4WVP9</accession>
<dbReference type="Proteomes" id="UP001054837">
    <property type="component" value="Unassembled WGS sequence"/>
</dbReference>
<protein>
    <recommendedName>
        <fullName evidence="3">Galectin</fullName>
    </recommendedName>
</protein>
<organism evidence="1 2">
    <name type="scientific">Caerostris darwini</name>
    <dbReference type="NCBI Taxonomy" id="1538125"/>
    <lineage>
        <taxon>Eukaryota</taxon>
        <taxon>Metazoa</taxon>
        <taxon>Ecdysozoa</taxon>
        <taxon>Arthropoda</taxon>
        <taxon>Chelicerata</taxon>
        <taxon>Arachnida</taxon>
        <taxon>Araneae</taxon>
        <taxon>Araneomorphae</taxon>
        <taxon>Entelegynae</taxon>
        <taxon>Araneoidea</taxon>
        <taxon>Araneidae</taxon>
        <taxon>Caerostris</taxon>
    </lineage>
</organism>
<evidence type="ECO:0000313" key="2">
    <source>
        <dbReference type="Proteomes" id="UP001054837"/>
    </source>
</evidence>
<dbReference type="EMBL" id="BPLQ01015073">
    <property type="protein sequence ID" value="GIY85714.1"/>
    <property type="molecule type" value="Genomic_DNA"/>
</dbReference>
<gene>
    <name evidence="1" type="ORF">CDAR_8381</name>
</gene>